<dbReference type="Pfam" id="PF11700">
    <property type="entry name" value="ATG22"/>
    <property type="match status" value="1"/>
</dbReference>
<evidence type="ECO:0000256" key="2">
    <source>
        <dbReference type="ARBA" id="ARBA00006978"/>
    </source>
</evidence>
<comment type="function">
    <text evidence="10">Vacuolar effluxer which mediate the efflux of amino acids resulting from autophagic degradation. The release of autophagic amino acids allows the maintenance of protein synthesis and viability during nitrogen starvation.</text>
</comment>
<dbReference type="InterPro" id="IPR036259">
    <property type="entry name" value="MFS_trans_sf"/>
</dbReference>
<evidence type="ECO:0000256" key="3">
    <source>
        <dbReference type="ARBA" id="ARBA00022448"/>
    </source>
</evidence>
<evidence type="ECO:0000256" key="7">
    <source>
        <dbReference type="ARBA" id="ARBA00022989"/>
    </source>
</evidence>
<feature type="transmembrane region" description="Helical" evidence="10">
    <location>
        <begin position="176"/>
        <end position="195"/>
    </location>
</feature>
<protein>
    <recommendedName>
        <fullName evidence="10">Autophagy-related protein</fullName>
    </recommendedName>
</protein>
<comment type="subcellular location">
    <subcellularLocation>
        <location evidence="1 10">Vacuole membrane</location>
        <topology evidence="1 10">Multi-pass membrane protein</topology>
    </subcellularLocation>
</comment>
<feature type="transmembrane region" description="Helical" evidence="10">
    <location>
        <begin position="391"/>
        <end position="410"/>
    </location>
</feature>
<dbReference type="GO" id="GO:0006914">
    <property type="term" value="P:autophagy"/>
    <property type="evidence" value="ECO:0007669"/>
    <property type="project" value="UniProtKB-KW"/>
</dbReference>
<evidence type="ECO:0000256" key="9">
    <source>
        <dbReference type="ARBA" id="ARBA00023136"/>
    </source>
</evidence>
<keyword evidence="3 10" id="KW-0813">Transport</keyword>
<dbReference type="OrthoDB" id="42657at2759"/>
<accession>A0A9P6NVU7</accession>
<proteinExistence type="inferred from homology"/>
<organism evidence="11 12">
    <name type="scientific">Cronartium quercuum f. sp. fusiforme G11</name>
    <dbReference type="NCBI Taxonomy" id="708437"/>
    <lineage>
        <taxon>Eukaryota</taxon>
        <taxon>Fungi</taxon>
        <taxon>Dikarya</taxon>
        <taxon>Basidiomycota</taxon>
        <taxon>Pucciniomycotina</taxon>
        <taxon>Pucciniomycetes</taxon>
        <taxon>Pucciniales</taxon>
        <taxon>Coleosporiaceae</taxon>
        <taxon>Cronartium</taxon>
    </lineage>
</organism>
<feature type="transmembrane region" description="Helical" evidence="10">
    <location>
        <begin position="267"/>
        <end position="286"/>
    </location>
</feature>
<reference evidence="11" key="1">
    <citation type="submission" date="2013-11" db="EMBL/GenBank/DDBJ databases">
        <title>Genome sequence of the fusiform rust pathogen reveals effectors for host alternation and coevolution with pine.</title>
        <authorList>
            <consortium name="DOE Joint Genome Institute"/>
            <person name="Smith K."/>
            <person name="Pendleton A."/>
            <person name="Kubisiak T."/>
            <person name="Anderson C."/>
            <person name="Salamov A."/>
            <person name="Aerts A."/>
            <person name="Riley R."/>
            <person name="Clum A."/>
            <person name="Lindquist E."/>
            <person name="Ence D."/>
            <person name="Campbell M."/>
            <person name="Kronenberg Z."/>
            <person name="Feau N."/>
            <person name="Dhillon B."/>
            <person name="Hamelin R."/>
            <person name="Burleigh J."/>
            <person name="Smith J."/>
            <person name="Yandell M."/>
            <person name="Nelson C."/>
            <person name="Grigoriev I."/>
            <person name="Davis J."/>
        </authorList>
    </citation>
    <scope>NUCLEOTIDE SEQUENCE</scope>
    <source>
        <strain evidence="11">G11</strain>
    </source>
</reference>
<evidence type="ECO:0000313" key="11">
    <source>
        <dbReference type="EMBL" id="KAG0151263.1"/>
    </source>
</evidence>
<feature type="transmembrane region" description="Helical" evidence="10">
    <location>
        <begin position="145"/>
        <end position="164"/>
    </location>
</feature>
<feature type="transmembrane region" description="Helical" evidence="10">
    <location>
        <begin position="242"/>
        <end position="260"/>
    </location>
</feature>
<dbReference type="GO" id="GO:0005774">
    <property type="term" value="C:vacuolar membrane"/>
    <property type="evidence" value="ECO:0007669"/>
    <property type="project" value="UniProtKB-SubCell"/>
</dbReference>
<evidence type="ECO:0000256" key="10">
    <source>
        <dbReference type="RuleBase" id="RU363073"/>
    </source>
</evidence>
<dbReference type="InterPro" id="IPR044738">
    <property type="entry name" value="Atg22"/>
</dbReference>
<evidence type="ECO:0000256" key="4">
    <source>
        <dbReference type="ARBA" id="ARBA00022554"/>
    </source>
</evidence>
<comment type="similarity">
    <text evidence="2 10">Belongs to the ATG22 family.</text>
</comment>
<feature type="transmembrane region" description="Helical" evidence="10">
    <location>
        <begin position="114"/>
        <end position="133"/>
    </location>
</feature>
<keyword evidence="5 10" id="KW-0812">Transmembrane</keyword>
<feature type="transmembrane region" description="Helical" evidence="10">
    <location>
        <begin position="322"/>
        <end position="346"/>
    </location>
</feature>
<evidence type="ECO:0000313" key="12">
    <source>
        <dbReference type="Proteomes" id="UP000886653"/>
    </source>
</evidence>
<keyword evidence="4 10" id="KW-0926">Vacuole</keyword>
<evidence type="ECO:0000256" key="1">
    <source>
        <dbReference type="ARBA" id="ARBA00004128"/>
    </source>
</evidence>
<feature type="transmembrane region" description="Helical" evidence="10">
    <location>
        <begin position="358"/>
        <end position="379"/>
    </location>
</feature>
<comment type="caution">
    <text evidence="11">The sequence shown here is derived from an EMBL/GenBank/DDBJ whole genome shotgun (WGS) entry which is preliminary data.</text>
</comment>
<gene>
    <name evidence="11" type="ORF">CROQUDRAFT_57235</name>
</gene>
<dbReference type="EMBL" id="MU167214">
    <property type="protein sequence ID" value="KAG0151263.1"/>
    <property type="molecule type" value="Genomic_DNA"/>
</dbReference>
<dbReference type="AlphaFoldDB" id="A0A9P6NVU7"/>
<dbReference type="Proteomes" id="UP000886653">
    <property type="component" value="Unassembled WGS sequence"/>
</dbReference>
<dbReference type="SUPFAM" id="SSF103473">
    <property type="entry name" value="MFS general substrate transporter"/>
    <property type="match status" value="1"/>
</dbReference>
<dbReference type="GO" id="GO:0032974">
    <property type="term" value="P:amino acid transmembrane export from vacuole"/>
    <property type="evidence" value="ECO:0007669"/>
    <property type="project" value="InterPro"/>
</dbReference>
<name>A0A9P6NVU7_9BASI</name>
<dbReference type="PANTHER" id="PTHR23519">
    <property type="entry name" value="AUTOPHAGY-RELATED PROTEIN 22"/>
    <property type="match status" value="1"/>
</dbReference>
<dbReference type="InterPro" id="IPR024671">
    <property type="entry name" value="Atg22-like"/>
</dbReference>
<feature type="transmembrane region" description="Helical" evidence="10">
    <location>
        <begin position="451"/>
        <end position="473"/>
    </location>
</feature>
<evidence type="ECO:0000256" key="5">
    <source>
        <dbReference type="ARBA" id="ARBA00022692"/>
    </source>
</evidence>
<dbReference type="InterPro" id="IPR050495">
    <property type="entry name" value="ATG22/LtaA_families"/>
</dbReference>
<evidence type="ECO:0000256" key="8">
    <source>
        <dbReference type="ARBA" id="ARBA00023006"/>
    </source>
</evidence>
<keyword evidence="7 10" id="KW-1133">Transmembrane helix</keyword>
<keyword evidence="6 10" id="KW-0029">Amino-acid transport</keyword>
<feature type="transmembrane region" description="Helical" evidence="10">
    <location>
        <begin position="422"/>
        <end position="439"/>
    </location>
</feature>
<sequence>MEDPHLAVIPSTDSKAVELVNADPPLADSKQVEDGSWTNDHEPVVSQRELWSYYLYYNGNNGVGPMGYSFTLFQSLITAAGHDPNLGEGSSCQSDGSGECVVPFGGRMKSVTSVALVANGLAFAIMTLLFTTFGGAADHGSFGRYFLLALTLICWASQYSTIALNEDPMKWKWAMVLYIIGFVSYGATLVFYAAAFPRLARHTPKAKAARDPVNRLSDNQLETELSLERNRISNISTVHSNLGFLFVSLLNLSILIPLAGKKLIDTYTIILTNTYWVILGVWWFIFQAPRPGPLLPADSSYWTIGWIGLLKSFRQAKQLPMTFTYLIAFFLLADGLNTTGTLVGIVQANQIEFSFLDSTYLGITQAITSILSTAGFWLIQKRWKFRTKTMFVITNIVTVMIPAWGLIGIWTSKIGFHHRWEFWLYNVIFGLFQAPYYAYSQTIMAELSPPGFENMGFAFLFPICLISSLIIWFTVDIERGKLDAATWAADQKID</sequence>
<evidence type="ECO:0000256" key="6">
    <source>
        <dbReference type="ARBA" id="ARBA00022970"/>
    </source>
</evidence>
<dbReference type="CDD" id="cd17483">
    <property type="entry name" value="MFS_Atg22_like"/>
    <property type="match status" value="1"/>
</dbReference>
<keyword evidence="12" id="KW-1185">Reference proteome</keyword>
<dbReference type="PANTHER" id="PTHR23519:SF4">
    <property type="entry name" value="AUTOPHAGY-RELATED PROTEIN"/>
    <property type="match status" value="1"/>
</dbReference>
<keyword evidence="9 10" id="KW-0472">Membrane</keyword>
<keyword evidence="8 10" id="KW-0072">Autophagy</keyword>